<dbReference type="InterPro" id="IPR027417">
    <property type="entry name" value="P-loop_NTPase"/>
</dbReference>
<evidence type="ECO:0000256" key="3">
    <source>
        <dbReference type="ARBA" id="ARBA00022741"/>
    </source>
</evidence>
<accession>A0ABT4TSL4</accession>
<evidence type="ECO:0000313" key="7">
    <source>
        <dbReference type="Proteomes" id="UP001165685"/>
    </source>
</evidence>
<proteinExistence type="inferred from homology"/>
<organism evidence="6 7">
    <name type="scientific">Nocardiopsis suaedae</name>
    <dbReference type="NCBI Taxonomy" id="3018444"/>
    <lineage>
        <taxon>Bacteria</taxon>
        <taxon>Bacillati</taxon>
        <taxon>Actinomycetota</taxon>
        <taxon>Actinomycetes</taxon>
        <taxon>Streptosporangiales</taxon>
        <taxon>Nocardiopsidaceae</taxon>
        <taxon>Nocardiopsis</taxon>
    </lineage>
</organism>
<keyword evidence="4 6" id="KW-0067">ATP-binding</keyword>
<dbReference type="Gene3D" id="3.40.50.300">
    <property type="entry name" value="P-loop containing nucleotide triphosphate hydrolases"/>
    <property type="match status" value="1"/>
</dbReference>
<dbReference type="EMBL" id="JAQFWP010000059">
    <property type="protein sequence ID" value="MDA2807652.1"/>
    <property type="molecule type" value="Genomic_DNA"/>
</dbReference>
<name>A0ABT4TSL4_9ACTN</name>
<keyword evidence="7" id="KW-1185">Reference proteome</keyword>
<evidence type="ECO:0000259" key="5">
    <source>
        <dbReference type="PROSITE" id="PS50893"/>
    </source>
</evidence>
<comment type="similarity">
    <text evidence="1">Belongs to the ABC transporter superfamily.</text>
</comment>
<dbReference type="PANTHER" id="PTHR43335">
    <property type="entry name" value="ABC TRANSPORTER, ATP-BINDING PROTEIN"/>
    <property type="match status" value="1"/>
</dbReference>
<reference evidence="6" key="1">
    <citation type="submission" date="2023-01" db="EMBL/GenBank/DDBJ databases">
        <title>Draft genome sequence of Nocardiopsis sp. LSu2-4 isolated from halophytes.</title>
        <authorList>
            <person name="Duangmal K."/>
            <person name="Chantavorakit T."/>
        </authorList>
    </citation>
    <scope>NUCLEOTIDE SEQUENCE</scope>
    <source>
        <strain evidence="6">LSu2-4</strain>
    </source>
</reference>
<dbReference type="InterPro" id="IPR003593">
    <property type="entry name" value="AAA+_ATPase"/>
</dbReference>
<dbReference type="SMART" id="SM00382">
    <property type="entry name" value="AAA"/>
    <property type="match status" value="1"/>
</dbReference>
<evidence type="ECO:0000256" key="2">
    <source>
        <dbReference type="ARBA" id="ARBA00022448"/>
    </source>
</evidence>
<dbReference type="GO" id="GO:0005524">
    <property type="term" value="F:ATP binding"/>
    <property type="evidence" value="ECO:0007669"/>
    <property type="project" value="UniProtKB-KW"/>
</dbReference>
<protein>
    <submittedName>
        <fullName evidence="6">ATP-binding cassette domain-containing protein</fullName>
    </submittedName>
</protein>
<keyword evidence="3" id="KW-0547">Nucleotide-binding</keyword>
<keyword evidence="2" id="KW-0813">Transport</keyword>
<evidence type="ECO:0000256" key="1">
    <source>
        <dbReference type="ARBA" id="ARBA00005417"/>
    </source>
</evidence>
<dbReference type="InterPro" id="IPR003439">
    <property type="entry name" value="ABC_transporter-like_ATP-bd"/>
</dbReference>
<dbReference type="Proteomes" id="UP001165685">
    <property type="component" value="Unassembled WGS sequence"/>
</dbReference>
<dbReference type="PROSITE" id="PS50893">
    <property type="entry name" value="ABC_TRANSPORTER_2"/>
    <property type="match status" value="1"/>
</dbReference>
<dbReference type="RefSeq" id="WP_270680279.1">
    <property type="nucleotide sequence ID" value="NZ_JAQFWP010000059.1"/>
</dbReference>
<evidence type="ECO:0000256" key="4">
    <source>
        <dbReference type="ARBA" id="ARBA00022840"/>
    </source>
</evidence>
<feature type="domain" description="ABC transporter" evidence="5">
    <location>
        <begin position="9"/>
        <end position="231"/>
    </location>
</feature>
<sequence>MRRATGVRVVAEDLELRTGEGTVFSGVGLEAAPGSLTAVAGDSGSGRTALLLALSGRMRPTGGRLVVDGHALPRHARKVRAIAALGLSEGVNDLDERLRVAEHLTERMLLRLRPAPKTAVAPALEEAGLGGLDTRTLAKDLSGLERLRLGVALALLEEPRLLLVDDADDGLTDEHRREFWGSLRALADTGLTVVAACGDPAGADEGTAVVRLHRPPRPGRKRAVRLSELFARKEA</sequence>
<gene>
    <name evidence="6" type="ORF">O4U47_24290</name>
</gene>
<evidence type="ECO:0000313" key="6">
    <source>
        <dbReference type="EMBL" id="MDA2807652.1"/>
    </source>
</evidence>
<dbReference type="Pfam" id="PF00005">
    <property type="entry name" value="ABC_tran"/>
    <property type="match status" value="1"/>
</dbReference>
<comment type="caution">
    <text evidence="6">The sequence shown here is derived from an EMBL/GenBank/DDBJ whole genome shotgun (WGS) entry which is preliminary data.</text>
</comment>
<dbReference type="SUPFAM" id="SSF52540">
    <property type="entry name" value="P-loop containing nucleoside triphosphate hydrolases"/>
    <property type="match status" value="1"/>
</dbReference>